<dbReference type="Proteomes" id="UP000541955">
    <property type="component" value="Unassembled WGS sequence"/>
</dbReference>
<dbReference type="Pfam" id="PF04740">
    <property type="entry name" value="LXG"/>
    <property type="match status" value="1"/>
</dbReference>
<comment type="similarity">
    <text evidence="1">In the N-terminal section; belongs to the LXG family.</text>
</comment>
<evidence type="ECO:0000259" key="3">
    <source>
        <dbReference type="PROSITE" id="PS51756"/>
    </source>
</evidence>
<keyword evidence="2" id="KW-1133">Transmembrane helix</keyword>
<proteinExistence type="inferred from homology"/>
<dbReference type="EMBL" id="JAARRW010000002">
    <property type="protein sequence ID" value="MBC1561438.1"/>
    <property type="molecule type" value="Genomic_DNA"/>
</dbReference>
<keyword evidence="2" id="KW-0472">Membrane</keyword>
<evidence type="ECO:0000313" key="4">
    <source>
        <dbReference type="EMBL" id="MBC1561438.1"/>
    </source>
</evidence>
<dbReference type="PROSITE" id="PS51756">
    <property type="entry name" value="LXG"/>
    <property type="match status" value="1"/>
</dbReference>
<dbReference type="PANTHER" id="PTHR34976">
    <property type="entry name" value="RIBONUCLEASE YQCG-RELATED"/>
    <property type="match status" value="1"/>
</dbReference>
<dbReference type="AlphaFoldDB" id="A0A7X0XI22"/>
<dbReference type="InterPro" id="IPR051768">
    <property type="entry name" value="Bact_secretion_toxin"/>
</dbReference>
<dbReference type="PANTHER" id="PTHR34976:SF1">
    <property type="entry name" value="TOXIN BC_0920"/>
    <property type="match status" value="1"/>
</dbReference>
<keyword evidence="2" id="KW-0812">Transmembrane</keyword>
<protein>
    <recommendedName>
        <fullName evidence="3">LXG domain-containing protein</fullName>
    </recommendedName>
</protein>
<feature type="transmembrane region" description="Helical" evidence="2">
    <location>
        <begin position="403"/>
        <end position="424"/>
    </location>
</feature>
<comment type="caution">
    <text evidence="4">The sequence shown here is derived from an EMBL/GenBank/DDBJ whole genome shotgun (WGS) entry which is preliminary data.</text>
</comment>
<gene>
    <name evidence="4" type="ORF">HB902_05105</name>
</gene>
<evidence type="ECO:0000313" key="5">
    <source>
        <dbReference type="Proteomes" id="UP000541955"/>
    </source>
</evidence>
<dbReference type="InterPro" id="IPR006829">
    <property type="entry name" value="LXG_dom"/>
</dbReference>
<evidence type="ECO:0000256" key="2">
    <source>
        <dbReference type="SAM" id="Phobius"/>
    </source>
</evidence>
<accession>A0A7X0XI22</accession>
<dbReference type="RefSeq" id="WP_185428782.1">
    <property type="nucleotide sequence ID" value="NZ_JAARRW010000002.1"/>
</dbReference>
<sequence>MSVNMYVSESQRQAESVSGLMKQQIIGYEQLQKAINDFALNSPFLTGKAYDSAKAYFTAVLYPLAQGGILLSEAVEKAVKKFPEEYISQVDSGNLKQSELEEEIRKADDLITQAENIGRELQSSKTPDIVKFFQLSANASMIGLYSNTKKVLEEKLRKLMDFHSNSPTIFAEISALQQAVNKGLSQTRTGWNQATGVFTIPAQEDLAWTSLISKQVENRNTQFLADIQKKLPNLSDEEKIALFKFAQNNPEIEPPQDIVDYFMNDVDEIPKSIKDGLPQDLLSTVIESSGKAVQNFGFFLTALTGKMGPGGAGNFVMVNPKTSDLTTSLIKTGSTISKFGKFGLPIVGGVIDGITQVASGEDVGDAVIKSAVHVGIGLAGGEAGAAIGGVIGTAIPIPVVGTVVGAALGFVVGVGITAVGNYVFDKIYDKKDEIIKGAKNVLESVGDKIGNAASGLMNGLGSIFG</sequence>
<organism evidence="4 5">
    <name type="scientific">Listeria booriae</name>
    <dbReference type="NCBI Taxonomy" id="1552123"/>
    <lineage>
        <taxon>Bacteria</taxon>
        <taxon>Bacillati</taxon>
        <taxon>Bacillota</taxon>
        <taxon>Bacilli</taxon>
        <taxon>Bacillales</taxon>
        <taxon>Listeriaceae</taxon>
        <taxon>Listeria</taxon>
    </lineage>
</organism>
<reference evidence="4 5" key="1">
    <citation type="submission" date="2020-03" db="EMBL/GenBank/DDBJ databases">
        <title>Soil Listeria distribution.</title>
        <authorList>
            <person name="Liao J."/>
            <person name="Wiedmann M."/>
        </authorList>
    </citation>
    <scope>NUCLEOTIDE SEQUENCE [LARGE SCALE GENOMIC DNA]</scope>
    <source>
        <strain evidence="4 5">FSL L7-1387</strain>
    </source>
</reference>
<name>A0A7X0XI22_9LIST</name>
<feature type="domain" description="LXG" evidence="3">
    <location>
        <begin position="1"/>
        <end position="229"/>
    </location>
</feature>
<evidence type="ECO:0000256" key="1">
    <source>
        <dbReference type="ARBA" id="ARBA00034117"/>
    </source>
</evidence>